<evidence type="ECO:0000256" key="9">
    <source>
        <dbReference type="ARBA" id="ARBA00022982"/>
    </source>
</evidence>
<keyword evidence="3 18" id="KW-0813">Transport</keyword>
<evidence type="ECO:0000256" key="3">
    <source>
        <dbReference type="ARBA" id="ARBA00022448"/>
    </source>
</evidence>
<feature type="disulfide bond" description="Redox-active" evidence="18">
    <location>
        <begin position="139"/>
        <end position="145"/>
    </location>
</feature>
<comment type="catalytic activity">
    <reaction evidence="17 18">
        <text>[protein]-dithiol + NADP(+) = [protein]-disulfide + NADPH + H(+)</text>
        <dbReference type="Rhea" id="RHEA:18753"/>
        <dbReference type="Rhea" id="RHEA-COMP:10593"/>
        <dbReference type="Rhea" id="RHEA-COMP:10594"/>
        <dbReference type="ChEBI" id="CHEBI:15378"/>
        <dbReference type="ChEBI" id="CHEBI:29950"/>
        <dbReference type="ChEBI" id="CHEBI:50058"/>
        <dbReference type="ChEBI" id="CHEBI:57783"/>
        <dbReference type="ChEBI" id="CHEBI:58349"/>
        <dbReference type="EC" id="1.8.1.8"/>
    </reaction>
</comment>
<keyword evidence="14 18" id="KW-1015">Disulfide bond</keyword>
<organism evidence="20 21">
    <name type="scientific">Piscinibacterium candidicorallinum</name>
    <dbReference type="NCBI Taxonomy" id="1793872"/>
    <lineage>
        <taxon>Bacteria</taxon>
        <taxon>Pseudomonadati</taxon>
        <taxon>Pseudomonadota</taxon>
        <taxon>Betaproteobacteria</taxon>
        <taxon>Burkholderiales</taxon>
        <taxon>Piscinibacterium</taxon>
    </lineage>
</organism>
<dbReference type="InterPro" id="IPR017937">
    <property type="entry name" value="Thioredoxin_CS"/>
</dbReference>
<proteinExistence type="inferred from homology"/>
<evidence type="ECO:0000256" key="12">
    <source>
        <dbReference type="ARBA" id="ARBA00023027"/>
    </source>
</evidence>
<comment type="caution">
    <text evidence="20">The sequence shown here is derived from an EMBL/GenBank/DDBJ whole genome shotgun (WGS) entry which is preliminary data.</text>
</comment>
<keyword evidence="11 18" id="KW-0560">Oxidoreductase</keyword>
<feature type="disulfide bond" description="Redox-active" evidence="18">
    <location>
        <begin position="554"/>
        <end position="557"/>
    </location>
</feature>
<feature type="chain" id="PRO_5044936110" description="Thiol:disulfide interchange protein DsbD" evidence="18">
    <location>
        <begin position="30"/>
        <end position="638"/>
    </location>
</feature>
<protein>
    <recommendedName>
        <fullName evidence="18">Thiol:disulfide interchange protein DsbD</fullName>
        <ecNumber evidence="18">1.8.1.8</ecNumber>
    </recommendedName>
    <alternativeName>
        <fullName evidence="18">Protein-disulfide reductase</fullName>
        <shortName evidence="18">Disulfide reductase</shortName>
    </alternativeName>
</protein>
<feature type="signal peptide" evidence="18">
    <location>
        <begin position="1"/>
        <end position="29"/>
    </location>
</feature>
<feature type="disulfide bond" description="Redox-active" evidence="18">
    <location>
        <begin position="225"/>
        <end position="347"/>
    </location>
</feature>
<keyword evidence="8 18" id="KW-0201">Cytochrome c-type biogenesis</keyword>
<evidence type="ECO:0000256" key="4">
    <source>
        <dbReference type="ARBA" id="ARBA00022475"/>
    </source>
</evidence>
<keyword evidence="7 18" id="KW-0732">Signal</keyword>
<dbReference type="EC" id="1.8.1.8" evidence="18"/>
<keyword evidence="12 18" id="KW-0520">NAD</keyword>
<feature type="transmembrane region" description="Helical" evidence="18">
    <location>
        <begin position="206"/>
        <end position="230"/>
    </location>
</feature>
<evidence type="ECO:0000256" key="14">
    <source>
        <dbReference type="ARBA" id="ARBA00023157"/>
    </source>
</evidence>
<dbReference type="SUPFAM" id="SSF52833">
    <property type="entry name" value="Thioredoxin-like"/>
    <property type="match status" value="1"/>
</dbReference>
<accession>A0ABV7H655</accession>
<dbReference type="RefSeq" id="WP_377302641.1">
    <property type="nucleotide sequence ID" value="NZ_CP180191.1"/>
</dbReference>
<evidence type="ECO:0000256" key="6">
    <source>
        <dbReference type="ARBA" id="ARBA00022692"/>
    </source>
</evidence>
<dbReference type="Pfam" id="PF13899">
    <property type="entry name" value="Thioredoxin_7"/>
    <property type="match status" value="1"/>
</dbReference>
<feature type="transmembrane region" description="Helical" evidence="18">
    <location>
        <begin position="327"/>
        <end position="360"/>
    </location>
</feature>
<dbReference type="PANTHER" id="PTHR32234:SF0">
    <property type="entry name" value="THIOL:DISULFIDE INTERCHANGE PROTEIN DSBD"/>
    <property type="match status" value="1"/>
</dbReference>
<evidence type="ECO:0000256" key="1">
    <source>
        <dbReference type="ARBA" id="ARBA00004429"/>
    </source>
</evidence>
<feature type="transmembrane region" description="Helical" evidence="18">
    <location>
        <begin position="286"/>
        <end position="306"/>
    </location>
</feature>
<dbReference type="NCBIfam" id="NF001419">
    <property type="entry name" value="PRK00293.1"/>
    <property type="match status" value="1"/>
</dbReference>
<feature type="transmembrane region" description="Helical" evidence="18">
    <location>
        <begin position="406"/>
        <end position="424"/>
    </location>
</feature>
<dbReference type="HAMAP" id="MF_00399">
    <property type="entry name" value="DbsD"/>
    <property type="match status" value="1"/>
</dbReference>
<keyword evidence="6 18" id="KW-0812">Transmembrane</keyword>
<comment type="similarity">
    <text evidence="2 18">Belongs to the thioredoxin family. DsbD subfamily.</text>
</comment>
<dbReference type="EMBL" id="JBHRTI010000004">
    <property type="protein sequence ID" value="MFC3147487.1"/>
    <property type="molecule type" value="Genomic_DNA"/>
</dbReference>
<dbReference type="InterPro" id="IPR036929">
    <property type="entry name" value="DsbDN_sf"/>
</dbReference>
<comment type="function">
    <text evidence="18">Required to facilitate the formation of correct disulfide bonds in some periplasmic proteins and for the assembly of the periplasmic c-type cytochromes. Acts by transferring electrons from cytoplasmic thioredoxin to the periplasm. This transfer involves a cascade of disulfide bond formation and reduction steps.</text>
</comment>
<dbReference type="Gene3D" id="2.60.40.1250">
    <property type="entry name" value="Thiol:disulfide interchange protein DsbD, N-terminal domain"/>
    <property type="match status" value="1"/>
</dbReference>
<comment type="subcellular location">
    <subcellularLocation>
        <location evidence="1 18">Cell inner membrane</location>
        <topology evidence="1 18">Multi-pass membrane protein</topology>
    </subcellularLocation>
</comment>
<evidence type="ECO:0000256" key="18">
    <source>
        <dbReference type="HAMAP-Rule" id="MF_00399"/>
    </source>
</evidence>
<evidence type="ECO:0000256" key="15">
    <source>
        <dbReference type="ARBA" id="ARBA00023284"/>
    </source>
</evidence>
<dbReference type="InterPro" id="IPR013766">
    <property type="entry name" value="Thioredoxin_domain"/>
</dbReference>
<gene>
    <name evidence="18 20" type="primary">dsbD</name>
    <name evidence="20" type="ORF">ACFOEN_07520</name>
</gene>
<evidence type="ECO:0000256" key="13">
    <source>
        <dbReference type="ARBA" id="ARBA00023136"/>
    </source>
</evidence>
<name>A0ABV7H655_9BURK</name>
<evidence type="ECO:0000256" key="8">
    <source>
        <dbReference type="ARBA" id="ARBA00022748"/>
    </source>
</evidence>
<evidence type="ECO:0000256" key="17">
    <source>
        <dbReference type="ARBA" id="ARBA00047804"/>
    </source>
</evidence>
<dbReference type="PANTHER" id="PTHR32234">
    <property type="entry name" value="THIOL:DISULFIDE INTERCHANGE PROTEIN DSBD"/>
    <property type="match status" value="1"/>
</dbReference>
<feature type="transmembrane region" description="Helical" evidence="18">
    <location>
        <begin position="430"/>
        <end position="448"/>
    </location>
</feature>
<evidence type="ECO:0000256" key="5">
    <source>
        <dbReference type="ARBA" id="ARBA00022519"/>
    </source>
</evidence>
<dbReference type="InterPro" id="IPR003834">
    <property type="entry name" value="Cyt_c_assmbl_TM_dom"/>
</dbReference>
<evidence type="ECO:0000256" key="11">
    <source>
        <dbReference type="ARBA" id="ARBA00023002"/>
    </source>
</evidence>
<keyword evidence="13 18" id="KW-0472">Membrane</keyword>
<comment type="catalytic activity">
    <reaction evidence="16 18">
        <text>[protein]-dithiol + NAD(+) = [protein]-disulfide + NADH + H(+)</text>
        <dbReference type="Rhea" id="RHEA:18749"/>
        <dbReference type="Rhea" id="RHEA-COMP:10593"/>
        <dbReference type="Rhea" id="RHEA-COMP:10594"/>
        <dbReference type="ChEBI" id="CHEBI:15378"/>
        <dbReference type="ChEBI" id="CHEBI:29950"/>
        <dbReference type="ChEBI" id="CHEBI:50058"/>
        <dbReference type="ChEBI" id="CHEBI:57540"/>
        <dbReference type="ChEBI" id="CHEBI:57945"/>
        <dbReference type="EC" id="1.8.1.8"/>
    </reaction>
</comment>
<keyword evidence="5 18" id="KW-0997">Cell inner membrane</keyword>
<dbReference type="GO" id="GO:0047134">
    <property type="term" value="F:protein-disulfide reductase [NAD(P)H] activity"/>
    <property type="evidence" value="ECO:0007669"/>
    <property type="project" value="UniProtKB-EC"/>
</dbReference>
<dbReference type="PROSITE" id="PS51352">
    <property type="entry name" value="THIOREDOXIN_2"/>
    <property type="match status" value="1"/>
</dbReference>
<evidence type="ECO:0000259" key="19">
    <source>
        <dbReference type="PROSITE" id="PS51352"/>
    </source>
</evidence>
<dbReference type="Pfam" id="PF02683">
    <property type="entry name" value="DsbD_TM"/>
    <property type="match status" value="1"/>
</dbReference>
<keyword evidence="10 18" id="KW-1133">Transmembrane helix</keyword>
<dbReference type="InterPro" id="IPR035671">
    <property type="entry name" value="DsbD_gamma"/>
</dbReference>
<dbReference type="SUPFAM" id="SSF74863">
    <property type="entry name" value="Thiol:disulfide interchange protein DsbD, N-terminal domain (DsbD-alpha)"/>
    <property type="match status" value="1"/>
</dbReference>
<feature type="transmembrane region" description="Helical" evidence="18">
    <location>
        <begin position="366"/>
        <end position="394"/>
    </location>
</feature>
<sequence precursor="true">MNRFAPASRPGLTATLLRMIAALFFAALAALTALTPAAAKDDFLEPEKAFQFSAKAVDDRTIEVAFDIADGYYMYREKFAFAAEPASVRFGPAQIPPGKIKFDETFQKDVESHRGRLRILLPVESADGAFTLKVTSQGCADAGLCYPPMESTAKLSMTVAGAPGAAAVATPALATTNTSAPGNAAPQGAVAAAESRIESVLAQRNLWLGLLLFFGLGVALTFTPCVLPMIPILSSIITGQGASLTKARGFALAAAYVAGMAIIYTGMGVAAGLAGEGLAAFLQKPAVLFSFAGLLVLLSLSMFGFYELQLPAFLRDRLDAMSSKQRGGQFVGVFIMGALSAVIVGPCVTAPLASTLVFIAQSKDAVFGGAMLFAMALGMGVPLLLIGLGAGALLPRAGGWMEGVKRFFGVLILATALWMINPVIPSWLEMLGWATLLIVSAVYLRVFDPLPEAASGWRRLFKGVGVVLLAAGALQLIGLASGGREVLQPLAHLRGAAAAPPATSGAPTAPQAAAGRSIKDEFARVKTTDELDAAIAMASALGKPVLLDFWAEWCVSCKEMEKFTFTDPAVAAKMREFTLLQVDVTANNADDRALLKRFGLFGPPGIIFFAKDGQEIQGSRVIGFQNAERFLGSLQRAS</sequence>
<evidence type="ECO:0000256" key="10">
    <source>
        <dbReference type="ARBA" id="ARBA00022989"/>
    </source>
</evidence>
<dbReference type="CDD" id="cd02953">
    <property type="entry name" value="DsbDgamma"/>
    <property type="match status" value="1"/>
</dbReference>
<dbReference type="Pfam" id="PF11412">
    <property type="entry name" value="DsbD_N"/>
    <property type="match status" value="1"/>
</dbReference>
<dbReference type="InterPro" id="IPR036249">
    <property type="entry name" value="Thioredoxin-like_sf"/>
</dbReference>
<evidence type="ECO:0000256" key="2">
    <source>
        <dbReference type="ARBA" id="ARBA00007241"/>
    </source>
</evidence>
<dbReference type="Proteomes" id="UP001595556">
    <property type="component" value="Unassembled WGS sequence"/>
</dbReference>
<keyword evidence="15 18" id="KW-0676">Redox-active center</keyword>
<dbReference type="InterPro" id="IPR022910">
    <property type="entry name" value="Thiol_diS_interchange_DbsD"/>
</dbReference>
<evidence type="ECO:0000313" key="20">
    <source>
        <dbReference type="EMBL" id="MFC3147487.1"/>
    </source>
</evidence>
<evidence type="ECO:0000313" key="21">
    <source>
        <dbReference type="Proteomes" id="UP001595556"/>
    </source>
</evidence>
<keyword evidence="9 18" id="KW-0249">Electron transport</keyword>
<keyword evidence="4 18" id="KW-1003">Cell membrane</keyword>
<feature type="transmembrane region" description="Helical" evidence="18">
    <location>
        <begin position="460"/>
        <end position="480"/>
    </location>
</feature>
<evidence type="ECO:0000256" key="16">
    <source>
        <dbReference type="ARBA" id="ARBA00047388"/>
    </source>
</evidence>
<reference evidence="21" key="1">
    <citation type="journal article" date="2019" name="Int. J. Syst. Evol. Microbiol.">
        <title>The Global Catalogue of Microorganisms (GCM) 10K type strain sequencing project: providing services to taxonomists for standard genome sequencing and annotation.</title>
        <authorList>
            <consortium name="The Broad Institute Genomics Platform"/>
            <consortium name="The Broad Institute Genome Sequencing Center for Infectious Disease"/>
            <person name="Wu L."/>
            <person name="Ma J."/>
        </authorList>
    </citation>
    <scope>NUCLEOTIDE SEQUENCE [LARGE SCALE GENOMIC DNA]</scope>
    <source>
        <strain evidence="21">KCTC 52168</strain>
    </source>
</reference>
<evidence type="ECO:0000256" key="7">
    <source>
        <dbReference type="ARBA" id="ARBA00022729"/>
    </source>
</evidence>
<dbReference type="PROSITE" id="PS00194">
    <property type="entry name" value="THIOREDOXIN_1"/>
    <property type="match status" value="1"/>
</dbReference>
<dbReference type="InterPro" id="IPR028250">
    <property type="entry name" value="DsbDN"/>
</dbReference>
<feature type="domain" description="Thioredoxin" evidence="19">
    <location>
        <begin position="493"/>
        <end position="638"/>
    </location>
</feature>
<dbReference type="Gene3D" id="3.40.30.10">
    <property type="entry name" value="Glutaredoxin"/>
    <property type="match status" value="1"/>
</dbReference>
<keyword evidence="21" id="KW-1185">Reference proteome</keyword>
<feature type="transmembrane region" description="Helical" evidence="18">
    <location>
        <begin position="250"/>
        <end position="274"/>
    </location>
</feature>